<feature type="transmembrane region" description="Helical" evidence="1">
    <location>
        <begin position="199"/>
        <end position="217"/>
    </location>
</feature>
<gene>
    <name evidence="2" type="ORF">SAMN02745120_2434</name>
</gene>
<dbReference type="Proteomes" id="UP000243406">
    <property type="component" value="Unassembled WGS sequence"/>
</dbReference>
<keyword evidence="1" id="KW-0472">Membrane</keyword>
<organism evidence="2 3">
    <name type="scientific">Acetoanaerobium noterae</name>
    <dbReference type="NCBI Taxonomy" id="745369"/>
    <lineage>
        <taxon>Bacteria</taxon>
        <taxon>Bacillati</taxon>
        <taxon>Bacillota</taxon>
        <taxon>Clostridia</taxon>
        <taxon>Peptostreptococcales</taxon>
        <taxon>Filifactoraceae</taxon>
        <taxon>Acetoanaerobium</taxon>
    </lineage>
</organism>
<feature type="transmembrane region" description="Helical" evidence="1">
    <location>
        <begin position="58"/>
        <end position="82"/>
    </location>
</feature>
<name>A0A1T5CX61_9FIRM</name>
<dbReference type="InterPro" id="IPR025495">
    <property type="entry name" value="DUF4386"/>
</dbReference>
<dbReference type="EMBL" id="FUYN01000006">
    <property type="protein sequence ID" value="SKB64085.1"/>
    <property type="molecule type" value="Genomic_DNA"/>
</dbReference>
<sequence>MKKHSDVDFRPLFKLTEYLIIIMLLIIPIQIIVFSIALPPDSVVGFFELFRENAFLGLLSLDFLYLINNTIMIVLYLSLFIALYREKPVTSLIAFVIGLTGVVCYYGSNPSFEIMTLSKKFFEARMSDQIIYIAAGEALLAGYSGTSFNVYYVLNTICLLLFAYILIKSPIFKKTLGYWALASGFFMIIPSSVGMIGLIFSLLSLIPWMVFIGLLRLEYKNKLSL</sequence>
<proteinExistence type="predicted"/>
<dbReference type="Pfam" id="PF14329">
    <property type="entry name" value="DUF4386"/>
    <property type="match status" value="1"/>
</dbReference>
<dbReference type="AlphaFoldDB" id="A0A1T5CX61"/>
<keyword evidence="3" id="KW-1185">Reference proteome</keyword>
<accession>A0A1T5CX61</accession>
<feature type="transmembrane region" description="Helical" evidence="1">
    <location>
        <begin position="89"/>
        <end position="108"/>
    </location>
</feature>
<evidence type="ECO:0000313" key="3">
    <source>
        <dbReference type="Proteomes" id="UP000243406"/>
    </source>
</evidence>
<evidence type="ECO:0000313" key="2">
    <source>
        <dbReference type="EMBL" id="SKB64085.1"/>
    </source>
</evidence>
<reference evidence="3" key="1">
    <citation type="submission" date="2017-02" db="EMBL/GenBank/DDBJ databases">
        <authorList>
            <person name="Varghese N."/>
            <person name="Submissions S."/>
        </authorList>
    </citation>
    <scope>NUCLEOTIDE SEQUENCE [LARGE SCALE GENOMIC DNA]</scope>
    <source>
        <strain evidence="3">ATCC 35199</strain>
    </source>
</reference>
<feature type="transmembrane region" description="Helical" evidence="1">
    <location>
        <begin position="12"/>
        <end position="38"/>
    </location>
</feature>
<keyword evidence="1" id="KW-0812">Transmembrane</keyword>
<dbReference type="RefSeq" id="WP_079590213.1">
    <property type="nucleotide sequence ID" value="NZ_FUYN01000006.1"/>
</dbReference>
<keyword evidence="1" id="KW-1133">Transmembrane helix</keyword>
<protein>
    <recommendedName>
        <fullName evidence="4">DUF4386 family protein</fullName>
    </recommendedName>
</protein>
<feature type="transmembrane region" description="Helical" evidence="1">
    <location>
        <begin position="150"/>
        <end position="167"/>
    </location>
</feature>
<dbReference type="OrthoDB" id="3078453at2"/>
<evidence type="ECO:0008006" key="4">
    <source>
        <dbReference type="Google" id="ProtNLM"/>
    </source>
</evidence>
<evidence type="ECO:0000256" key="1">
    <source>
        <dbReference type="SAM" id="Phobius"/>
    </source>
</evidence>